<evidence type="ECO:0000256" key="2">
    <source>
        <dbReference type="SAM" id="SignalP"/>
    </source>
</evidence>
<name>A0A3S0RU28_9GAMM</name>
<evidence type="ECO:0000259" key="3">
    <source>
        <dbReference type="Pfam" id="PF13505"/>
    </source>
</evidence>
<dbReference type="Proteomes" id="UP000267077">
    <property type="component" value="Unassembled WGS sequence"/>
</dbReference>
<keyword evidence="5" id="KW-1185">Reference proteome</keyword>
<evidence type="ECO:0000313" key="4">
    <source>
        <dbReference type="EMBL" id="RUL64543.1"/>
    </source>
</evidence>
<protein>
    <recommendedName>
        <fullName evidence="3">Outer membrane protein beta-barrel domain-containing protein</fullName>
    </recommendedName>
</protein>
<evidence type="ECO:0000256" key="1">
    <source>
        <dbReference type="ARBA" id="ARBA00022729"/>
    </source>
</evidence>
<feature type="domain" description="Outer membrane protein beta-barrel" evidence="3">
    <location>
        <begin position="16"/>
        <end position="219"/>
    </location>
</feature>
<proteinExistence type="predicted"/>
<gene>
    <name evidence="4" type="ORF">EKH79_10985</name>
</gene>
<reference evidence="4 5" key="1">
    <citation type="submission" date="2018-12" db="EMBL/GenBank/DDBJ databases">
        <title>Dyella dinghuensis sp. nov. DHOA06 and Dyella choica sp. nov. 4M-K27, isolated from forest soil.</title>
        <authorList>
            <person name="Qiu L.-H."/>
            <person name="Gao Z.-H."/>
        </authorList>
    </citation>
    <scope>NUCLEOTIDE SEQUENCE [LARGE SCALE GENOMIC DNA]</scope>
    <source>
        <strain evidence="4 5">DHOA06</strain>
    </source>
</reference>
<sequence length="219" mass="23996">MESSMNKLALSAAMAALALSPVLSQAAHADGTASTATYGSNINPNWQDNFFVAGQLGQSQYRVDSDTLNHDHGVFQNVRFGWRWNGLIGPEIGYVYLGQPKWSDGYSQLSVKPRAATVGVNGKYNFYQSWFVTAHAGYMRSQTKFDAIGAFGSDRYKTWNSGLYAGVGVGYDVTNNFSLALNYDNYRLQSGNGTSFDTIGVPHERANVAAYSASVEYRF</sequence>
<evidence type="ECO:0000313" key="5">
    <source>
        <dbReference type="Proteomes" id="UP000267077"/>
    </source>
</evidence>
<feature type="chain" id="PRO_5018728683" description="Outer membrane protein beta-barrel domain-containing protein" evidence="2">
    <location>
        <begin position="30"/>
        <end position="219"/>
    </location>
</feature>
<accession>A0A3S0RU28</accession>
<feature type="signal peptide" evidence="2">
    <location>
        <begin position="1"/>
        <end position="29"/>
    </location>
</feature>
<dbReference type="InterPro" id="IPR027385">
    <property type="entry name" value="Beta-barrel_OMP"/>
</dbReference>
<dbReference type="AlphaFoldDB" id="A0A3S0RU28"/>
<organism evidence="4 5">
    <name type="scientific">Dyella dinghuensis</name>
    <dbReference type="NCBI Taxonomy" id="1920169"/>
    <lineage>
        <taxon>Bacteria</taxon>
        <taxon>Pseudomonadati</taxon>
        <taxon>Pseudomonadota</taxon>
        <taxon>Gammaproteobacteria</taxon>
        <taxon>Lysobacterales</taxon>
        <taxon>Rhodanobacteraceae</taxon>
        <taxon>Dyella</taxon>
    </lineage>
</organism>
<comment type="caution">
    <text evidence="4">The sequence shown here is derived from an EMBL/GenBank/DDBJ whole genome shotgun (WGS) entry which is preliminary data.</text>
</comment>
<dbReference type="Pfam" id="PF13505">
    <property type="entry name" value="OMP_b-brl"/>
    <property type="match status" value="1"/>
</dbReference>
<dbReference type="Gene3D" id="2.40.160.20">
    <property type="match status" value="1"/>
</dbReference>
<dbReference type="SUPFAM" id="SSF56925">
    <property type="entry name" value="OMPA-like"/>
    <property type="match status" value="1"/>
</dbReference>
<dbReference type="InterPro" id="IPR011250">
    <property type="entry name" value="OMP/PagP_B-barrel"/>
</dbReference>
<keyword evidence="1 2" id="KW-0732">Signal</keyword>
<dbReference type="EMBL" id="RYZR01000005">
    <property type="protein sequence ID" value="RUL64543.1"/>
    <property type="molecule type" value="Genomic_DNA"/>
</dbReference>